<organism evidence="1">
    <name type="scientific">marine metagenome</name>
    <dbReference type="NCBI Taxonomy" id="408172"/>
    <lineage>
        <taxon>unclassified sequences</taxon>
        <taxon>metagenomes</taxon>
        <taxon>ecological metagenomes</taxon>
    </lineage>
</organism>
<protein>
    <submittedName>
        <fullName evidence="1">Uncharacterized protein</fullName>
    </submittedName>
</protein>
<feature type="non-terminal residue" evidence="1">
    <location>
        <position position="101"/>
    </location>
</feature>
<name>A0A382E0Y7_9ZZZZ</name>
<accession>A0A382E0Y7</accession>
<gene>
    <name evidence="1" type="ORF">METZ01_LOCUS196886</name>
</gene>
<reference evidence="1" key="1">
    <citation type="submission" date="2018-05" db="EMBL/GenBank/DDBJ databases">
        <authorList>
            <person name="Lanie J.A."/>
            <person name="Ng W.-L."/>
            <person name="Kazmierczak K.M."/>
            <person name="Andrzejewski T.M."/>
            <person name="Davidsen T.M."/>
            <person name="Wayne K.J."/>
            <person name="Tettelin H."/>
            <person name="Glass J.I."/>
            <person name="Rusch D."/>
            <person name="Podicherti R."/>
            <person name="Tsui H.-C.T."/>
            <person name="Winkler M.E."/>
        </authorList>
    </citation>
    <scope>NUCLEOTIDE SEQUENCE</scope>
</reference>
<evidence type="ECO:0000313" key="1">
    <source>
        <dbReference type="EMBL" id="SVB44032.1"/>
    </source>
</evidence>
<sequence length="101" mass="10773">MNQIIRSTLVTLVILGPLAVRMDAQSLTITPGSVWDEWSFPSGAVTLEDGRLRPFLYRKDINAARGAIVRGAGSNSSTAAALFDGDLESTWSPDPGAPLED</sequence>
<dbReference type="AlphaFoldDB" id="A0A382E0Y7"/>
<dbReference type="EMBL" id="UINC01041998">
    <property type="protein sequence ID" value="SVB44032.1"/>
    <property type="molecule type" value="Genomic_DNA"/>
</dbReference>
<proteinExistence type="predicted"/>